<organism evidence="3 4">
    <name type="scientific">Streptomyces niveus</name>
    <name type="common">Streptomyces spheroides</name>
    <dbReference type="NCBI Taxonomy" id="193462"/>
    <lineage>
        <taxon>Bacteria</taxon>
        <taxon>Bacillati</taxon>
        <taxon>Actinomycetota</taxon>
        <taxon>Actinomycetes</taxon>
        <taxon>Kitasatosporales</taxon>
        <taxon>Streptomycetaceae</taxon>
        <taxon>Streptomyces</taxon>
    </lineage>
</organism>
<accession>A0ABZ2A058</accession>
<dbReference type="CDD" id="cd00397">
    <property type="entry name" value="DNA_BRE_C"/>
    <property type="match status" value="1"/>
</dbReference>
<name>A0ABZ2A058_STRNV</name>
<keyword evidence="1" id="KW-0233">DNA recombination</keyword>
<feature type="domain" description="Tyr recombinase" evidence="2">
    <location>
        <begin position="497"/>
        <end position="695"/>
    </location>
</feature>
<dbReference type="PROSITE" id="PS51898">
    <property type="entry name" value="TYR_RECOMBINASE"/>
    <property type="match status" value="1"/>
</dbReference>
<sequence length="865" mass="98124">MSEAKRIPPQLLASTSGRDRRDRLEILTALLAAPGVEPVYSESVLLWSGDHPVYGWFCRVNGCRNTRTNTVDLCHPHRTEWRAAKQEPGATRREFLRTARPKILDVRLVEPPDCRFCPERPSRHLGLRLCLTHFSRWSKVLFRKMDRTYDEFLALQTEALPGYGDCLVASCVGRADSPLRLCYIHDERYRNDGRPGGAQRPQGWGGDRVVGREPVEIACTDRDAFRYWCRTARPASRAGTVNLLGLPPLVQAEIRWGLLTHAQKPQRSSWPLWHIQAVANLARLRGVQSVLDLLSDPAVLAEHEMRILRETADELRIVYVTPQEAKQAGFVETEHYGVRYRRRTSHFDFTDVPQRWLRDLLWDRVTRRLRSPQCPRSPQHIEGGRRACVELGVFLTAVAPGGGHDPAVLTEDHMQRFVADHNRRAREGLPSLAISRDGRPMKVTGYTRRQTFNATRSILRDAMDSGEAEHLGLPREFIIALPTGQRADRTRNPFPDPVARALSDQSNLQLLSDRFDANDMGHRDIWEALVFTGRRASEITELRLECTSIHRKVPFLWHDQTKVGNLDEAIRIPQRLYEQLERRKQLTIGRFEDRYGRTPRPKELKSLALFPSPQKNPDGTVAISHSIFGDAFRDWLEALDIGTWVPHQARHTLATNLLKNGAGLHHIKQYLGQISVRMAEHYAKVASSEVDDALERVWVSGPGSAEPGMLLASPAEHMTRAEAQAMAIDLSRRSTPSEGGFCTYQPVVRGNACPWNLDCHNCDKFVMSGADLLYWRRKAEQWASMAERAQDDKIADYLHSLFEPSARAISGLEKALAGLGMMEDALALDLRRPQDYFDRLWSLAFKASDLAAIDPDDTDPCEEPV</sequence>
<dbReference type="SUPFAM" id="SSF56349">
    <property type="entry name" value="DNA breaking-rejoining enzymes"/>
    <property type="match status" value="1"/>
</dbReference>
<dbReference type="InterPro" id="IPR002104">
    <property type="entry name" value="Integrase_catalytic"/>
</dbReference>
<dbReference type="InterPro" id="IPR011010">
    <property type="entry name" value="DNA_brk_join_enz"/>
</dbReference>
<evidence type="ECO:0000256" key="1">
    <source>
        <dbReference type="ARBA" id="ARBA00023172"/>
    </source>
</evidence>
<dbReference type="EMBL" id="CP109495">
    <property type="protein sequence ID" value="WUX51294.1"/>
    <property type="molecule type" value="Genomic_DNA"/>
</dbReference>
<dbReference type="Pfam" id="PF00589">
    <property type="entry name" value="Phage_integrase"/>
    <property type="match status" value="1"/>
</dbReference>
<dbReference type="RefSeq" id="WP_329074933.1">
    <property type="nucleotide sequence ID" value="NZ_CP109495.1"/>
</dbReference>
<reference evidence="3" key="1">
    <citation type="submission" date="2022-10" db="EMBL/GenBank/DDBJ databases">
        <title>The complete genomes of actinobacterial strains from the NBC collection.</title>
        <authorList>
            <person name="Joergensen T.S."/>
            <person name="Alvarez Arevalo M."/>
            <person name="Sterndorff E.B."/>
            <person name="Faurdal D."/>
            <person name="Vuksanovic O."/>
            <person name="Mourched A.-S."/>
            <person name="Charusanti P."/>
            <person name="Shaw S."/>
            <person name="Blin K."/>
            <person name="Weber T."/>
        </authorList>
    </citation>
    <scope>NUCLEOTIDE SEQUENCE</scope>
    <source>
        <strain evidence="3">NBC_01432</strain>
    </source>
</reference>
<evidence type="ECO:0000313" key="4">
    <source>
        <dbReference type="Proteomes" id="UP001432209"/>
    </source>
</evidence>
<dbReference type="InterPro" id="IPR013762">
    <property type="entry name" value="Integrase-like_cat_sf"/>
</dbReference>
<gene>
    <name evidence="3" type="ORF">OG442_06935</name>
</gene>
<proteinExistence type="predicted"/>
<dbReference type="Proteomes" id="UP001432209">
    <property type="component" value="Chromosome"/>
</dbReference>
<keyword evidence="4" id="KW-1185">Reference proteome</keyword>
<dbReference type="Gene3D" id="1.10.443.10">
    <property type="entry name" value="Intergrase catalytic core"/>
    <property type="match status" value="1"/>
</dbReference>
<evidence type="ECO:0000259" key="2">
    <source>
        <dbReference type="PROSITE" id="PS51898"/>
    </source>
</evidence>
<protein>
    <submittedName>
        <fullName evidence="3">Site-specific integrase</fullName>
    </submittedName>
</protein>
<evidence type="ECO:0000313" key="3">
    <source>
        <dbReference type="EMBL" id="WUX51294.1"/>
    </source>
</evidence>